<keyword evidence="9" id="KW-0472">Membrane</keyword>
<feature type="transmembrane region" description="Helical" evidence="9">
    <location>
        <begin position="600"/>
        <end position="623"/>
    </location>
</feature>
<dbReference type="GO" id="GO:0005886">
    <property type="term" value="C:plasma membrane"/>
    <property type="evidence" value="ECO:0007669"/>
    <property type="project" value="UniProtKB-SubCell"/>
</dbReference>
<feature type="region of interest" description="Disordered" evidence="8">
    <location>
        <begin position="1"/>
        <end position="59"/>
    </location>
</feature>
<keyword evidence="6" id="KW-0325">Glycoprotein</keyword>
<feature type="compositionally biased region" description="Basic and acidic residues" evidence="8">
    <location>
        <begin position="535"/>
        <end position="549"/>
    </location>
</feature>
<comment type="caution">
    <text evidence="11">The sequence shown here is derived from an EMBL/GenBank/DDBJ whole genome shotgun (WGS) entry which is preliminary data.</text>
</comment>
<feature type="region of interest" description="Disordered" evidence="8">
    <location>
        <begin position="514"/>
        <end position="549"/>
    </location>
</feature>
<dbReference type="SUPFAM" id="SSF48403">
    <property type="entry name" value="Ankyrin repeat"/>
    <property type="match status" value="1"/>
</dbReference>
<evidence type="ECO:0000313" key="11">
    <source>
        <dbReference type="EMBL" id="KAG0314377.1"/>
    </source>
</evidence>
<dbReference type="PANTHER" id="PTHR24173">
    <property type="entry name" value="ANKYRIN REPEAT CONTAINING"/>
    <property type="match status" value="1"/>
</dbReference>
<dbReference type="InterPro" id="IPR002110">
    <property type="entry name" value="Ankyrin_rpt"/>
</dbReference>
<keyword evidence="4" id="KW-0677">Repeat</keyword>
<feature type="non-terminal residue" evidence="11">
    <location>
        <position position="1"/>
    </location>
</feature>
<dbReference type="InterPro" id="IPR036770">
    <property type="entry name" value="Ankyrin_rpt-contain_sf"/>
</dbReference>
<keyword evidence="2" id="KW-1003">Cell membrane</keyword>
<evidence type="ECO:0000256" key="8">
    <source>
        <dbReference type="SAM" id="MobiDB-lite"/>
    </source>
</evidence>
<sequence>MEPGGFLGQRPATSSDQDDSPLPETTGSTSTTTAASNHRNFHHNNNSSSNNNNATSPPRRYSVAGVIRSIFHAVLVQDTDHLHHVLTSLALNPSEVRDRDGKTMLMVAATENKHRVLRYLLSLPSIAVDSQDGEGETALYQAAAAGSTECVQLLLLAGASARLGNEELITPLIIASYNGFVSICRLLITVGQADVNQQDNTQKSALLLASYAGHVDVMSELIGHGATLNTLDQYGWSSLMLAAYAGKFDACKLLLAHGADPHIKTANGKNARTLSWDAGHKAIAVYISKFLSRIPNASSSSSIPGSSGLGGSRSTGIQQILPVAPRSPSRRTHSPAPSLPSVPEEGYEETNYATHRSSFSGQNSTISRQSMLSSRINSRRPHPILIPPSPRASEEEPVSPIPTAIASSHLVTMFNTPNDSSFAEFNLDESSSITDSSAHQSSLPAILPPVQPTTSAIVAEKPERWEHQSRPKTPTQVHTVYRRGIIPRYGYRCLDYTLEKLPSIQPEMTAVTSTSTTIETDPHSRIQLQRPPSKSRSERIKEKEMEDSLNRRLLRKHRSAERSRDYPSSVFSRVLAPCSPARARSRIWGKDRRRGWRKKAVFSAAITAASLLLGFLTLGLPLLTCHPHSMKSVSLSDFTTLYGNSSQATEPGRFMAIRGSVYDIAQLFASGNHPNPSSSNAAGSSDSNVTTASLNTFLTTHYGLDVSYLFSPADLIHTCQLFGAATNFGKCSPAGGDSINHCHQSQASRDALRTLIRTDIRIVYDWSDLQALNALGRNLFVFDGAVFDATDYLTQVINGSMITSAERAQMEWILSLVGKDASLSVQRRRDRRELASCFRGFLQVGVLSGQSHGCVASMVINTLTLATIVLITALRLALAILYKVHFMEPSSSETGKTASDNASTVGVNAKGESHVLMLVTCRTSDTEDRIRATFDALALTDYEDSKKLLLVFADSSTADTGELGPATLACLRLLDTSTAVDSGCEKNAGQMHQEQDIELRLFGGVQIPVEQLRDASSVHSGHYVIGTRRVPLVVVLRPFNSIHGVLHQYSESWQPKKVVIQWLHRICFNTPMSAFEFKLSERTRELMGQGPEHFDMLLMTEVGSVCDRQSVRRCVDALESNERVMGVTGQGIVENRQHTWLTRKQAYEDHLTSQFMIPLQSTLGIVQCLPSRFSMVRIKVRREAREETEPEVGHVEHRSGDTSVMSEADALEDLDDEILSKAKLGTVTKGDPQDEYEGADKSVFSVPILIHPDIVASFADHPARVSHEWSQVLGRDGEDRYLASLLHRTFPDRNVVHLPKATFHFMAVGGDDKDGLWIHVRHQSQLWLSDIHVLWGDMWSTHRRGIFCCSFNFLALLEWSHLVFLPLIAILALVLIPIVAVGAVTDKGTLYSLPTVLALAFALSAMMLQPVMGLLLKSPNGNFADSLALAMTHLHSSKQQQPSLTTESGFGTGPSGVRYRIDGNSLMTCVGCRSSMQEID</sequence>
<keyword evidence="12" id="KW-1185">Reference proteome</keyword>
<evidence type="ECO:0000256" key="5">
    <source>
        <dbReference type="ARBA" id="ARBA00023043"/>
    </source>
</evidence>
<feature type="repeat" description="ANK" evidence="7">
    <location>
        <begin position="234"/>
        <end position="266"/>
    </location>
</feature>
<evidence type="ECO:0000256" key="6">
    <source>
        <dbReference type="ARBA" id="ARBA00023180"/>
    </source>
</evidence>
<feature type="repeat" description="ANK" evidence="7">
    <location>
        <begin position="201"/>
        <end position="233"/>
    </location>
</feature>
<organism evidence="11 12">
    <name type="scientific">Dissophora globulifera</name>
    <dbReference type="NCBI Taxonomy" id="979702"/>
    <lineage>
        <taxon>Eukaryota</taxon>
        <taxon>Fungi</taxon>
        <taxon>Fungi incertae sedis</taxon>
        <taxon>Mucoromycota</taxon>
        <taxon>Mortierellomycotina</taxon>
        <taxon>Mortierellomycetes</taxon>
        <taxon>Mortierellales</taxon>
        <taxon>Mortierellaceae</taxon>
        <taxon>Dissophora</taxon>
    </lineage>
</organism>
<protein>
    <recommendedName>
        <fullName evidence="10">Chitin synthase 4-like domain-containing protein</fullName>
    </recommendedName>
</protein>
<feature type="compositionally biased region" description="Low complexity" evidence="8">
    <location>
        <begin position="25"/>
        <end position="53"/>
    </location>
</feature>
<feature type="transmembrane region" description="Helical" evidence="9">
    <location>
        <begin position="858"/>
        <end position="882"/>
    </location>
</feature>
<dbReference type="PANTHER" id="PTHR24173:SF74">
    <property type="entry name" value="ANKYRIN REPEAT DOMAIN-CONTAINING PROTEIN 16"/>
    <property type="match status" value="1"/>
</dbReference>
<dbReference type="GO" id="GO:0016740">
    <property type="term" value="F:transferase activity"/>
    <property type="evidence" value="ECO:0007669"/>
    <property type="project" value="UniProtKB-KW"/>
</dbReference>
<dbReference type="SMART" id="SM00248">
    <property type="entry name" value="ANK"/>
    <property type="match status" value="5"/>
</dbReference>
<dbReference type="PROSITE" id="PS50297">
    <property type="entry name" value="ANK_REP_REGION"/>
    <property type="match status" value="3"/>
</dbReference>
<dbReference type="Pfam" id="PF03142">
    <property type="entry name" value="Chitin_synth_2"/>
    <property type="match status" value="2"/>
</dbReference>
<keyword evidence="5 7" id="KW-0040">ANK repeat</keyword>
<gene>
    <name evidence="11" type="ORF">BGZ99_008167</name>
</gene>
<evidence type="ECO:0000256" key="1">
    <source>
        <dbReference type="ARBA" id="ARBA00004651"/>
    </source>
</evidence>
<keyword evidence="9" id="KW-0812">Transmembrane</keyword>
<proteinExistence type="predicted"/>
<dbReference type="Pfam" id="PF12796">
    <property type="entry name" value="Ank_2"/>
    <property type="match status" value="2"/>
</dbReference>
<dbReference type="EMBL" id="JAAAIP010000619">
    <property type="protein sequence ID" value="KAG0314377.1"/>
    <property type="molecule type" value="Genomic_DNA"/>
</dbReference>
<keyword evidence="9" id="KW-1133">Transmembrane helix</keyword>
<evidence type="ECO:0000256" key="7">
    <source>
        <dbReference type="PROSITE-ProRule" id="PRU00023"/>
    </source>
</evidence>
<feature type="transmembrane region" description="Helical" evidence="9">
    <location>
        <begin position="1390"/>
        <end position="1408"/>
    </location>
</feature>
<name>A0A9P6R7M2_9FUNG</name>
<dbReference type="InterPro" id="IPR054295">
    <property type="entry name" value="CHS4-like_dom"/>
</dbReference>
<evidence type="ECO:0000313" key="12">
    <source>
        <dbReference type="Proteomes" id="UP000738325"/>
    </source>
</evidence>
<dbReference type="OrthoDB" id="370884at2759"/>
<keyword evidence="3" id="KW-0808">Transferase</keyword>
<feature type="repeat" description="ANK" evidence="7">
    <location>
        <begin position="134"/>
        <end position="166"/>
    </location>
</feature>
<feature type="region of interest" description="Disordered" evidence="8">
    <location>
        <begin position="324"/>
        <end position="397"/>
    </location>
</feature>
<dbReference type="Pfam" id="PF22997">
    <property type="entry name" value="CHS4"/>
    <property type="match status" value="1"/>
</dbReference>
<dbReference type="Proteomes" id="UP000738325">
    <property type="component" value="Unassembled WGS sequence"/>
</dbReference>
<feature type="compositionally biased region" description="Polar residues" evidence="8">
    <location>
        <begin position="351"/>
        <end position="376"/>
    </location>
</feature>
<reference evidence="11" key="1">
    <citation type="journal article" date="2020" name="Fungal Divers.">
        <title>Resolving the Mortierellaceae phylogeny through synthesis of multi-gene phylogenetics and phylogenomics.</title>
        <authorList>
            <person name="Vandepol N."/>
            <person name="Liber J."/>
            <person name="Desiro A."/>
            <person name="Na H."/>
            <person name="Kennedy M."/>
            <person name="Barry K."/>
            <person name="Grigoriev I.V."/>
            <person name="Miller A.N."/>
            <person name="O'Donnell K."/>
            <person name="Stajich J.E."/>
            <person name="Bonito G."/>
        </authorList>
    </citation>
    <scope>NUCLEOTIDE SEQUENCE</scope>
    <source>
        <strain evidence="11">REB-010B</strain>
    </source>
</reference>
<evidence type="ECO:0000256" key="4">
    <source>
        <dbReference type="ARBA" id="ARBA00022737"/>
    </source>
</evidence>
<evidence type="ECO:0000256" key="9">
    <source>
        <dbReference type="SAM" id="Phobius"/>
    </source>
</evidence>
<dbReference type="PROSITE" id="PS50088">
    <property type="entry name" value="ANK_REPEAT"/>
    <property type="match status" value="3"/>
</dbReference>
<evidence type="ECO:0000256" key="3">
    <source>
        <dbReference type="ARBA" id="ARBA00022679"/>
    </source>
</evidence>
<feature type="region of interest" description="Disordered" evidence="8">
    <location>
        <begin position="296"/>
        <end position="315"/>
    </location>
</feature>
<feature type="transmembrane region" description="Helical" evidence="9">
    <location>
        <begin position="1362"/>
        <end position="1384"/>
    </location>
</feature>
<evidence type="ECO:0000256" key="2">
    <source>
        <dbReference type="ARBA" id="ARBA00022475"/>
    </source>
</evidence>
<dbReference type="Gene3D" id="1.25.40.20">
    <property type="entry name" value="Ankyrin repeat-containing domain"/>
    <property type="match status" value="1"/>
</dbReference>
<feature type="domain" description="Chitin synthase 4-like" evidence="10">
    <location>
        <begin position="762"/>
        <end position="845"/>
    </location>
</feature>
<accession>A0A9P6R7M2</accession>
<evidence type="ECO:0000259" key="10">
    <source>
        <dbReference type="Pfam" id="PF22997"/>
    </source>
</evidence>
<comment type="subcellular location">
    <subcellularLocation>
        <location evidence="1">Cell membrane</location>
        <topology evidence="1">Multi-pass membrane protein</topology>
    </subcellularLocation>
</comment>